<name>A0ACA9SYU3_9GLOM</name>
<dbReference type="EMBL" id="CAJVQC010172384">
    <property type="protein sequence ID" value="CAG8850737.1"/>
    <property type="molecule type" value="Genomic_DNA"/>
</dbReference>
<evidence type="ECO:0000313" key="2">
    <source>
        <dbReference type="Proteomes" id="UP000789920"/>
    </source>
</evidence>
<gene>
    <name evidence="1" type="ORF">RPERSI_LOCUS36233</name>
</gene>
<reference evidence="1" key="1">
    <citation type="submission" date="2021-06" db="EMBL/GenBank/DDBJ databases">
        <authorList>
            <person name="Kallberg Y."/>
            <person name="Tangrot J."/>
            <person name="Rosling A."/>
        </authorList>
    </citation>
    <scope>NUCLEOTIDE SEQUENCE</scope>
    <source>
        <strain evidence="1">MA461A</strain>
    </source>
</reference>
<dbReference type="Proteomes" id="UP000789920">
    <property type="component" value="Unassembled WGS sequence"/>
</dbReference>
<evidence type="ECO:0000313" key="1">
    <source>
        <dbReference type="EMBL" id="CAG8850737.1"/>
    </source>
</evidence>
<sequence>MSKRKIMKLVTEGYVKGWDDPRLYTLPALRRRGVPPEAINGFVQDLGVTTSNSTIQVSRFEKYVRDYLDAHVPRLMIVVDPLKIIIENLPDDYTEELTVPFKPRDPSMGE</sequence>
<comment type="caution">
    <text evidence="1">The sequence shown here is derived from an EMBL/GenBank/DDBJ whole genome shotgun (WGS) entry which is preliminary data.</text>
</comment>
<keyword evidence="2" id="KW-1185">Reference proteome</keyword>
<feature type="non-terminal residue" evidence="1">
    <location>
        <position position="110"/>
    </location>
</feature>
<proteinExistence type="predicted"/>
<accession>A0ACA9SYU3</accession>
<protein>
    <submittedName>
        <fullName evidence="1">17208_t:CDS:1</fullName>
    </submittedName>
</protein>
<organism evidence="1 2">
    <name type="scientific">Racocetra persica</name>
    <dbReference type="NCBI Taxonomy" id="160502"/>
    <lineage>
        <taxon>Eukaryota</taxon>
        <taxon>Fungi</taxon>
        <taxon>Fungi incertae sedis</taxon>
        <taxon>Mucoromycota</taxon>
        <taxon>Glomeromycotina</taxon>
        <taxon>Glomeromycetes</taxon>
        <taxon>Diversisporales</taxon>
        <taxon>Gigasporaceae</taxon>
        <taxon>Racocetra</taxon>
    </lineage>
</organism>